<feature type="domain" description="ABC transmembrane type-1" evidence="7">
    <location>
        <begin position="4"/>
        <end position="283"/>
    </location>
</feature>
<dbReference type="Gene3D" id="3.40.50.300">
    <property type="entry name" value="P-loop containing nucleotide triphosphate hydrolases"/>
    <property type="match status" value="1"/>
</dbReference>
<feature type="transmembrane region" description="Helical" evidence="6">
    <location>
        <begin position="125"/>
        <end position="156"/>
    </location>
</feature>
<comment type="subcellular location">
    <subcellularLocation>
        <location evidence="1">Cell membrane</location>
        <topology evidence="1">Multi-pass membrane protein</topology>
    </subcellularLocation>
</comment>
<dbReference type="InterPro" id="IPR036640">
    <property type="entry name" value="ABC1_TM_sf"/>
</dbReference>
<dbReference type="Proteomes" id="UP000006230">
    <property type="component" value="Unassembled WGS sequence"/>
</dbReference>
<feature type="coiled-coil region" evidence="5">
    <location>
        <begin position="274"/>
        <end position="301"/>
    </location>
</feature>
<evidence type="ECO:0000313" key="9">
    <source>
        <dbReference type="Proteomes" id="UP000006230"/>
    </source>
</evidence>
<dbReference type="InterPro" id="IPR027417">
    <property type="entry name" value="P-loop_NTPase"/>
</dbReference>
<feature type="transmembrane region" description="Helical" evidence="6">
    <location>
        <begin position="40"/>
        <end position="60"/>
    </location>
</feature>
<protein>
    <submittedName>
        <fullName evidence="8">Toxin secretion ABC transporter protein, HlyB family</fullName>
    </submittedName>
</protein>
<evidence type="ECO:0000256" key="6">
    <source>
        <dbReference type="SAM" id="Phobius"/>
    </source>
</evidence>
<gene>
    <name evidence="8" type="ORF">R2601_19774</name>
</gene>
<dbReference type="GO" id="GO:0140359">
    <property type="term" value="F:ABC-type transporter activity"/>
    <property type="evidence" value="ECO:0007669"/>
    <property type="project" value="InterPro"/>
</dbReference>
<keyword evidence="2 6" id="KW-0812">Transmembrane</keyword>
<dbReference type="SUPFAM" id="SSF52540">
    <property type="entry name" value="P-loop containing nucleoside triphosphate hydrolases"/>
    <property type="match status" value="1"/>
</dbReference>
<dbReference type="GO" id="GO:0005524">
    <property type="term" value="F:ATP binding"/>
    <property type="evidence" value="ECO:0007669"/>
    <property type="project" value="InterPro"/>
</dbReference>
<feature type="transmembrane region" description="Helical" evidence="6">
    <location>
        <begin position="7"/>
        <end position="28"/>
    </location>
</feature>
<reference evidence="8 9" key="1">
    <citation type="journal article" date="2010" name="J. Bacteriol.">
        <title>Genome sequences of Pelagibaca bermudensis HTCC2601T and Maritimibacter alkaliphilus HTCC2654T, the type strains of two marine Roseobacter genera.</title>
        <authorList>
            <person name="Thrash J.C."/>
            <person name="Cho J.C."/>
            <person name="Ferriera S."/>
            <person name="Johnson J."/>
            <person name="Vergin K.L."/>
            <person name="Giovannoni S.J."/>
        </authorList>
    </citation>
    <scope>NUCLEOTIDE SEQUENCE [LARGE SCALE GENOMIC DNA]</scope>
    <source>
        <strain evidence="9">DSM 26914 / JCM 13377 / KCTC 12554 / HTCC2601</strain>
    </source>
</reference>
<evidence type="ECO:0000313" key="8">
    <source>
        <dbReference type="EMBL" id="EAU47610.1"/>
    </source>
</evidence>
<keyword evidence="3 6" id="KW-1133">Transmembrane helix</keyword>
<proteinExistence type="predicted"/>
<dbReference type="HOGENOM" id="CLU_000604_95_6_5"/>
<keyword evidence="9" id="KW-1185">Reference proteome</keyword>
<dbReference type="InterPro" id="IPR011527">
    <property type="entry name" value="ABC1_TM_dom"/>
</dbReference>
<evidence type="ECO:0000256" key="5">
    <source>
        <dbReference type="SAM" id="Coils"/>
    </source>
</evidence>
<evidence type="ECO:0000256" key="3">
    <source>
        <dbReference type="ARBA" id="ARBA00022989"/>
    </source>
</evidence>
<dbReference type="EMBL" id="AATQ01000005">
    <property type="protein sequence ID" value="EAU47610.1"/>
    <property type="molecule type" value="Genomic_DNA"/>
</dbReference>
<dbReference type="STRING" id="314265.R2601_19774"/>
<accession>Q0FTY9</accession>
<sequence length="521" mass="55056">MTRLWTFVLSIAINLLALAVPLALLHVYDRILPNQSIGTAYVIFSVAAVSVVVAAFLRYVRSASLARSGAEAEYRLWMRVVHGAFSDPATRSLKPEHREILFTSPARAQDALVGQSMLPIFDAPFGLVFVWLVWFLGGPLVLAPLGVAALAIVIIMTSAGAHPEALKTELHREGRVSAVFAALARTGGGALIKGVSAQLYAMLYRERGTMAAAQARLDRMDGLLTDVTQSASLFVMLLLLGFGAGQVLSGDLTSGGLAACTLLGSRGTLQLVGLASALVRRQRAKVAYDELERLIETETVEERREAPALGMPLGVELELDGHLASIAPGEIVAVQAGGAVASGRALKHMVDSLWKERASVSLRLGGRAVRFADVERSVRFLAAQPDLIDGSLLDNITRFDPSLTEEAMALSRMIGLDAGVARLPHGYQTLCGPSQTTVTPGMASRAAIIQVLVGGPGLVLLQRPAIGLDIAGVQALAETLSAQAGHKTIIMATERAELIAIAGQTLTFSTPEQIAAEEVVA</sequence>
<name>Q0FTY9_SALBH</name>
<dbReference type="SUPFAM" id="SSF90123">
    <property type="entry name" value="ABC transporter transmembrane region"/>
    <property type="match status" value="1"/>
</dbReference>
<organism evidence="8 9">
    <name type="scientific">Salipiger bermudensis (strain DSM 26914 / JCM 13377 / KCTC 12554 / HTCC2601)</name>
    <name type="common">Pelagibaca bermudensis</name>
    <dbReference type="NCBI Taxonomy" id="314265"/>
    <lineage>
        <taxon>Bacteria</taxon>
        <taxon>Pseudomonadati</taxon>
        <taxon>Pseudomonadota</taxon>
        <taxon>Alphaproteobacteria</taxon>
        <taxon>Rhodobacterales</taxon>
        <taxon>Roseobacteraceae</taxon>
        <taxon>Salipiger</taxon>
    </lineage>
</organism>
<evidence type="ECO:0000256" key="1">
    <source>
        <dbReference type="ARBA" id="ARBA00004651"/>
    </source>
</evidence>
<evidence type="ECO:0000256" key="4">
    <source>
        <dbReference type="ARBA" id="ARBA00023136"/>
    </source>
</evidence>
<dbReference type="AlphaFoldDB" id="Q0FTY9"/>
<dbReference type="PROSITE" id="PS50929">
    <property type="entry name" value="ABC_TM1F"/>
    <property type="match status" value="1"/>
</dbReference>
<dbReference type="eggNOG" id="COG2274">
    <property type="taxonomic scope" value="Bacteria"/>
</dbReference>
<evidence type="ECO:0000256" key="2">
    <source>
        <dbReference type="ARBA" id="ARBA00022692"/>
    </source>
</evidence>
<dbReference type="GO" id="GO:0005886">
    <property type="term" value="C:plasma membrane"/>
    <property type="evidence" value="ECO:0007669"/>
    <property type="project" value="UniProtKB-SubCell"/>
</dbReference>
<evidence type="ECO:0000259" key="7">
    <source>
        <dbReference type="PROSITE" id="PS50929"/>
    </source>
</evidence>
<keyword evidence="5" id="KW-0175">Coiled coil</keyword>
<keyword evidence="4 6" id="KW-0472">Membrane</keyword>
<dbReference type="RefSeq" id="WP_007798534.1">
    <property type="nucleotide sequence ID" value="NZ_DS022276.1"/>
</dbReference>
<dbReference type="Gene3D" id="1.20.1560.10">
    <property type="entry name" value="ABC transporter type 1, transmembrane domain"/>
    <property type="match status" value="1"/>
</dbReference>
<comment type="caution">
    <text evidence="8">The sequence shown here is derived from an EMBL/GenBank/DDBJ whole genome shotgun (WGS) entry which is preliminary data.</text>
</comment>